<comment type="function">
    <text evidence="9">Catalyzes the ferrous insertion into protoporphyrin IX.</text>
</comment>
<proteinExistence type="inferred from homology"/>
<name>A0A7X0MU00_9GAMM</name>
<comment type="pathway">
    <text evidence="9">Porphyrin-containing compound metabolism; protoheme biosynthesis; protoheme from protoporphyrin-IX: step 1/1.</text>
</comment>
<evidence type="ECO:0000256" key="7">
    <source>
        <dbReference type="ARBA" id="ARBA00023244"/>
    </source>
</evidence>
<evidence type="ECO:0000256" key="1">
    <source>
        <dbReference type="ARBA" id="ARBA00007718"/>
    </source>
</evidence>
<dbReference type="Pfam" id="PF00762">
    <property type="entry name" value="Ferrochelatase"/>
    <property type="match status" value="1"/>
</dbReference>
<dbReference type="HAMAP" id="MF_00323">
    <property type="entry name" value="Ferrochelatase"/>
    <property type="match status" value="1"/>
</dbReference>
<dbReference type="GO" id="GO:0006783">
    <property type="term" value="P:heme biosynthetic process"/>
    <property type="evidence" value="ECO:0007669"/>
    <property type="project" value="UniProtKB-UniRule"/>
</dbReference>
<organism evidence="11 12">
    <name type="scientific">Pseudoteredinibacter isoporae</name>
    <dbReference type="NCBI Taxonomy" id="570281"/>
    <lineage>
        <taxon>Bacteria</taxon>
        <taxon>Pseudomonadati</taxon>
        <taxon>Pseudomonadota</taxon>
        <taxon>Gammaproteobacteria</taxon>
        <taxon>Cellvibrionales</taxon>
        <taxon>Cellvibrionaceae</taxon>
        <taxon>Pseudoteredinibacter</taxon>
    </lineage>
</organism>
<keyword evidence="5 9" id="KW-0350">Heme biosynthesis</keyword>
<evidence type="ECO:0000256" key="9">
    <source>
        <dbReference type="HAMAP-Rule" id="MF_00323"/>
    </source>
</evidence>
<comment type="subcellular location">
    <subcellularLocation>
        <location evidence="9">Cytoplasm</location>
    </subcellularLocation>
</comment>
<dbReference type="NCBIfam" id="TIGR00109">
    <property type="entry name" value="hemH"/>
    <property type="match status" value="1"/>
</dbReference>
<protein>
    <recommendedName>
        <fullName evidence="9">Ferrochelatase</fullName>
        <ecNumber evidence="9">4.98.1.1</ecNumber>
    </recommendedName>
    <alternativeName>
        <fullName evidence="9">Heme synthase</fullName>
    </alternativeName>
    <alternativeName>
        <fullName evidence="9">Protoheme ferro-lyase</fullName>
    </alternativeName>
</protein>
<keyword evidence="3 9" id="KW-0479">Metal-binding</keyword>
<dbReference type="PANTHER" id="PTHR11108">
    <property type="entry name" value="FERROCHELATASE"/>
    <property type="match status" value="1"/>
</dbReference>
<dbReference type="EMBL" id="JACHHT010000001">
    <property type="protein sequence ID" value="MBB6520096.1"/>
    <property type="molecule type" value="Genomic_DNA"/>
</dbReference>
<dbReference type="InParanoid" id="A0A7X0MU00"/>
<evidence type="ECO:0000256" key="3">
    <source>
        <dbReference type="ARBA" id="ARBA00022723"/>
    </source>
</evidence>
<dbReference type="Proteomes" id="UP000528457">
    <property type="component" value="Unassembled WGS sequence"/>
</dbReference>
<evidence type="ECO:0000256" key="8">
    <source>
        <dbReference type="ARBA" id="ARBA00024536"/>
    </source>
</evidence>
<evidence type="ECO:0000256" key="4">
    <source>
        <dbReference type="ARBA" id="ARBA00023004"/>
    </source>
</evidence>
<comment type="similarity">
    <text evidence="1 9 10">Belongs to the ferrochelatase family.</text>
</comment>
<dbReference type="Gene3D" id="3.40.50.1400">
    <property type="match status" value="2"/>
</dbReference>
<dbReference type="SUPFAM" id="SSF53800">
    <property type="entry name" value="Chelatase"/>
    <property type="match status" value="1"/>
</dbReference>
<evidence type="ECO:0000256" key="5">
    <source>
        <dbReference type="ARBA" id="ARBA00023133"/>
    </source>
</evidence>
<comment type="catalytic activity">
    <reaction evidence="8">
        <text>Fe-coproporphyrin III + 2 H(+) = coproporphyrin III + Fe(2+)</text>
        <dbReference type="Rhea" id="RHEA:49572"/>
        <dbReference type="ChEBI" id="CHEBI:15378"/>
        <dbReference type="ChEBI" id="CHEBI:29033"/>
        <dbReference type="ChEBI" id="CHEBI:68438"/>
        <dbReference type="ChEBI" id="CHEBI:131725"/>
        <dbReference type="EC" id="4.99.1.9"/>
    </reaction>
    <physiologicalReaction direction="right-to-left" evidence="8">
        <dbReference type="Rhea" id="RHEA:49574"/>
    </physiologicalReaction>
</comment>
<evidence type="ECO:0000256" key="10">
    <source>
        <dbReference type="RuleBase" id="RU004185"/>
    </source>
</evidence>
<dbReference type="InterPro" id="IPR033644">
    <property type="entry name" value="Ferrochelatase_C"/>
</dbReference>
<keyword evidence="7 9" id="KW-0627">Porphyrin biosynthesis</keyword>
<feature type="binding site" evidence="9">
    <location>
        <position position="294"/>
    </location>
    <ligand>
        <name>Fe(2+)</name>
        <dbReference type="ChEBI" id="CHEBI:29033"/>
    </ligand>
</feature>
<dbReference type="GO" id="GO:0004325">
    <property type="term" value="F:ferrochelatase activity"/>
    <property type="evidence" value="ECO:0007669"/>
    <property type="project" value="UniProtKB-UniRule"/>
</dbReference>
<dbReference type="CDD" id="cd00419">
    <property type="entry name" value="Ferrochelatase_C"/>
    <property type="match status" value="1"/>
</dbReference>
<evidence type="ECO:0000256" key="6">
    <source>
        <dbReference type="ARBA" id="ARBA00023239"/>
    </source>
</evidence>
<keyword evidence="6 9" id="KW-0456">Lyase</keyword>
<dbReference type="UniPathway" id="UPA00252">
    <property type="reaction ID" value="UER00325"/>
</dbReference>
<evidence type="ECO:0000313" key="11">
    <source>
        <dbReference type="EMBL" id="MBB6520096.1"/>
    </source>
</evidence>
<evidence type="ECO:0000313" key="12">
    <source>
        <dbReference type="Proteomes" id="UP000528457"/>
    </source>
</evidence>
<dbReference type="CDD" id="cd03411">
    <property type="entry name" value="Ferrochelatase_N"/>
    <property type="match status" value="1"/>
</dbReference>
<dbReference type="GO" id="GO:0046872">
    <property type="term" value="F:metal ion binding"/>
    <property type="evidence" value="ECO:0007669"/>
    <property type="project" value="UniProtKB-KW"/>
</dbReference>
<reference evidence="11 12" key="1">
    <citation type="submission" date="2020-08" db="EMBL/GenBank/DDBJ databases">
        <title>Genomic Encyclopedia of Type Strains, Phase IV (KMG-IV): sequencing the most valuable type-strain genomes for metagenomic binning, comparative biology and taxonomic classification.</title>
        <authorList>
            <person name="Goeker M."/>
        </authorList>
    </citation>
    <scope>NUCLEOTIDE SEQUENCE [LARGE SCALE GENOMIC DNA]</scope>
    <source>
        <strain evidence="11 12">DSM 22368</strain>
    </source>
</reference>
<comment type="catalytic activity">
    <reaction evidence="9">
        <text>heme b + 2 H(+) = protoporphyrin IX + Fe(2+)</text>
        <dbReference type="Rhea" id="RHEA:22584"/>
        <dbReference type="ChEBI" id="CHEBI:15378"/>
        <dbReference type="ChEBI" id="CHEBI:29033"/>
        <dbReference type="ChEBI" id="CHEBI:57306"/>
        <dbReference type="ChEBI" id="CHEBI:60344"/>
        <dbReference type="EC" id="4.98.1.1"/>
    </reaction>
</comment>
<comment type="caution">
    <text evidence="11">The sequence shown here is derived from an EMBL/GenBank/DDBJ whole genome shotgun (WGS) entry which is preliminary data.</text>
</comment>
<dbReference type="PANTHER" id="PTHR11108:SF1">
    <property type="entry name" value="FERROCHELATASE, MITOCHONDRIAL"/>
    <property type="match status" value="1"/>
</dbReference>
<sequence length="355" mass="40247">MAYLAETANPHQKAAQAPIAVLLCNLGTPEAPTASALRPYLKQFLSDPRVVEVPRLLWWVILRLFILPFRPRASAKLYKQIWTENGSPLLKISRQQQSALQDRLDAHFGAGQYQVHLAMNYGKPSFSDELAEIRKQFSDQVIVLPLYPQYCGATTASAFDALSKELRKQRWVPSLRFINGYHDHPFYIAALKASLLKDFEKNGQPQKLIISYHGTPKSYLEKGDPYYCFCMKTSRLLAEALGLSGEQYESCFQSRFGKQEWLQPYTDIRLEQLPEEGTKDVAVICPGFSADCLETLEEIAVENRDTFLHAGGESYRYIPCLNQEAEHINFLAALVQENGFSERRKSQNTMAVVVA</sequence>
<feature type="binding site" evidence="9">
    <location>
        <position position="213"/>
    </location>
    <ligand>
        <name>Fe(2+)</name>
        <dbReference type="ChEBI" id="CHEBI:29033"/>
    </ligand>
</feature>
<accession>A0A7X0MU00</accession>
<evidence type="ECO:0000256" key="2">
    <source>
        <dbReference type="ARBA" id="ARBA00022490"/>
    </source>
</evidence>
<dbReference type="GO" id="GO:0005737">
    <property type="term" value="C:cytoplasm"/>
    <property type="evidence" value="ECO:0007669"/>
    <property type="project" value="UniProtKB-SubCell"/>
</dbReference>
<keyword evidence="2 9" id="KW-0963">Cytoplasm</keyword>
<dbReference type="InterPro" id="IPR033659">
    <property type="entry name" value="Ferrochelatase_N"/>
</dbReference>
<dbReference type="FunFam" id="3.40.50.1400:FF:000002">
    <property type="entry name" value="Ferrochelatase"/>
    <property type="match status" value="1"/>
</dbReference>
<gene>
    <name evidence="9" type="primary">hemH</name>
    <name evidence="11" type="ORF">HNR48_000374</name>
</gene>
<dbReference type="RefSeq" id="WP_341800957.1">
    <property type="nucleotide sequence ID" value="NZ_JAAONY010000001.1"/>
</dbReference>
<dbReference type="AlphaFoldDB" id="A0A7X0MU00"/>
<keyword evidence="12" id="KW-1185">Reference proteome</keyword>
<keyword evidence="4 9" id="KW-0408">Iron</keyword>
<dbReference type="FunCoup" id="A0A7X0MU00">
    <property type="interactions" value="547"/>
</dbReference>
<dbReference type="InterPro" id="IPR001015">
    <property type="entry name" value="Ferrochelatase"/>
</dbReference>
<dbReference type="EC" id="4.98.1.1" evidence="9"/>